<dbReference type="AlphaFoldDB" id="T0RYV6"/>
<keyword evidence="1" id="KW-0472">Membrane</keyword>
<organism evidence="3 4">
    <name type="scientific">Saprolegnia diclina (strain VS20)</name>
    <dbReference type="NCBI Taxonomy" id="1156394"/>
    <lineage>
        <taxon>Eukaryota</taxon>
        <taxon>Sar</taxon>
        <taxon>Stramenopiles</taxon>
        <taxon>Oomycota</taxon>
        <taxon>Saprolegniomycetes</taxon>
        <taxon>Saprolegniales</taxon>
        <taxon>Saprolegniaceae</taxon>
        <taxon>Saprolegnia</taxon>
    </lineage>
</organism>
<dbReference type="OrthoDB" id="77002at2759"/>
<accession>T0RYV6</accession>
<keyword evidence="4" id="KW-1185">Reference proteome</keyword>
<keyword evidence="1" id="KW-1133">Transmembrane helix</keyword>
<dbReference type="VEuPathDB" id="FungiDB:SDRG_04827"/>
<protein>
    <submittedName>
        <fullName evidence="3">Uncharacterized protein</fullName>
    </submittedName>
</protein>
<evidence type="ECO:0000256" key="1">
    <source>
        <dbReference type="SAM" id="Phobius"/>
    </source>
</evidence>
<feature type="transmembrane region" description="Helical" evidence="1">
    <location>
        <begin position="211"/>
        <end position="229"/>
    </location>
</feature>
<evidence type="ECO:0000256" key="2">
    <source>
        <dbReference type="SAM" id="SignalP"/>
    </source>
</evidence>
<reference evidence="3 4" key="1">
    <citation type="submission" date="2012-04" db="EMBL/GenBank/DDBJ databases">
        <title>The Genome Sequence of Saprolegnia declina VS20.</title>
        <authorList>
            <consortium name="The Broad Institute Genome Sequencing Platform"/>
            <person name="Russ C."/>
            <person name="Nusbaum C."/>
            <person name="Tyler B."/>
            <person name="van West P."/>
            <person name="Dieguez-Uribeondo J."/>
            <person name="de Bruijn I."/>
            <person name="Tripathy S."/>
            <person name="Jiang R."/>
            <person name="Young S.K."/>
            <person name="Zeng Q."/>
            <person name="Gargeya S."/>
            <person name="Fitzgerald M."/>
            <person name="Haas B."/>
            <person name="Abouelleil A."/>
            <person name="Alvarado L."/>
            <person name="Arachchi H.M."/>
            <person name="Berlin A."/>
            <person name="Chapman S.B."/>
            <person name="Goldberg J."/>
            <person name="Griggs A."/>
            <person name="Gujja S."/>
            <person name="Hansen M."/>
            <person name="Howarth C."/>
            <person name="Imamovic A."/>
            <person name="Larimer J."/>
            <person name="McCowen C."/>
            <person name="Montmayeur A."/>
            <person name="Murphy C."/>
            <person name="Neiman D."/>
            <person name="Pearson M."/>
            <person name="Priest M."/>
            <person name="Roberts A."/>
            <person name="Saif S."/>
            <person name="Shea T."/>
            <person name="Sisk P."/>
            <person name="Sykes S."/>
            <person name="Wortman J."/>
            <person name="Nusbaum C."/>
            <person name="Birren B."/>
        </authorList>
    </citation>
    <scope>NUCLEOTIDE SEQUENCE [LARGE SCALE GENOMIC DNA]</scope>
    <source>
        <strain evidence="3 4">VS20</strain>
    </source>
</reference>
<gene>
    <name evidence="3" type="ORF">SDRG_04827</name>
</gene>
<dbReference type="EMBL" id="JH767143">
    <property type="protein sequence ID" value="EQC37803.1"/>
    <property type="molecule type" value="Genomic_DNA"/>
</dbReference>
<feature type="signal peptide" evidence="2">
    <location>
        <begin position="1"/>
        <end position="23"/>
    </location>
</feature>
<dbReference type="RefSeq" id="XP_008608736.1">
    <property type="nucleotide sequence ID" value="XM_008610514.1"/>
</dbReference>
<dbReference type="InParanoid" id="T0RYV6"/>
<dbReference type="Proteomes" id="UP000030762">
    <property type="component" value="Unassembled WGS sequence"/>
</dbReference>
<feature type="chain" id="PRO_5004584276" evidence="2">
    <location>
        <begin position="24"/>
        <end position="284"/>
    </location>
</feature>
<keyword evidence="1" id="KW-0812">Transmembrane</keyword>
<sequence>MARRSATLLTVLALAVTIDGCCSTCLAQPLVGAVDALNWTACAATQSVCCFDDVCQSSVFGAPNYNVAQLTYAAGKAQIPSGTWLQLNWPAATNVSYMVLKTGQPKTSQVFNTSLPAVFKDNYFSMCASVVGALYFRGFATNGCRASQEMVVEIIPGNGTTCSAIPSAPVLTSDCDPVRGAVKNGVCECIADKSGPPQCLGNSPVKMAEEYAGIAGAVVSIVGAGYGLYRQRRAKHLKERATTIALETPPVLRSPRKNTADVPKQVVHCGGRSDNRHDPVEYSF</sequence>
<dbReference type="OMA" id="FFICAKA"/>
<evidence type="ECO:0000313" key="4">
    <source>
        <dbReference type="Proteomes" id="UP000030762"/>
    </source>
</evidence>
<evidence type="ECO:0000313" key="3">
    <source>
        <dbReference type="EMBL" id="EQC37803.1"/>
    </source>
</evidence>
<keyword evidence="2" id="KW-0732">Signal</keyword>
<dbReference type="GeneID" id="19945554"/>
<name>T0RYV6_SAPDV</name>
<proteinExistence type="predicted"/>